<accession>A0A410FUN5</accession>
<proteinExistence type="predicted"/>
<dbReference type="GO" id="GO:0009055">
    <property type="term" value="F:electron transfer activity"/>
    <property type="evidence" value="ECO:0007669"/>
    <property type="project" value="InterPro"/>
</dbReference>
<dbReference type="InterPro" id="IPR005025">
    <property type="entry name" value="FMN_Rdtase-like_dom"/>
</dbReference>
<sequence>MQVLVLYYTRTGNTRKLAEAVAEGVRTVPGCEAIVRTPDTVTIDEFRGSHGVVVGSPVYFGGMAAELKKVLDDFLTVRRHMEGKVGAAFATSAHPSGGKETTILAIHQALLIYGMIVMGDPLDAGGHYGVACAGAPDEATLGHARKLGARVARIAQKLFT</sequence>
<dbReference type="KEGG" id="bih:BIP78_0895"/>
<evidence type="ECO:0000313" key="3">
    <source>
        <dbReference type="Proteomes" id="UP000287233"/>
    </source>
</evidence>
<dbReference type="InterPro" id="IPR008254">
    <property type="entry name" value="Flavodoxin/NO_synth"/>
</dbReference>
<gene>
    <name evidence="2" type="ORF">BIP78_0895</name>
</gene>
<dbReference type="GO" id="GO:0016020">
    <property type="term" value="C:membrane"/>
    <property type="evidence" value="ECO:0007669"/>
    <property type="project" value="TreeGrafter"/>
</dbReference>
<evidence type="ECO:0000259" key="1">
    <source>
        <dbReference type="PROSITE" id="PS50902"/>
    </source>
</evidence>
<dbReference type="InterPro" id="IPR001226">
    <property type="entry name" value="Flavodoxin_CS"/>
</dbReference>
<dbReference type="PANTHER" id="PTHR30546">
    <property type="entry name" value="FLAVODOXIN-RELATED PROTEIN WRBA-RELATED"/>
    <property type="match status" value="1"/>
</dbReference>
<dbReference type="Proteomes" id="UP000287233">
    <property type="component" value="Chromosome"/>
</dbReference>
<dbReference type="GO" id="GO:0010181">
    <property type="term" value="F:FMN binding"/>
    <property type="evidence" value="ECO:0007669"/>
    <property type="project" value="InterPro"/>
</dbReference>
<dbReference type="Gene3D" id="3.40.50.360">
    <property type="match status" value="1"/>
</dbReference>
<dbReference type="PANTHER" id="PTHR30546:SF23">
    <property type="entry name" value="FLAVOPROTEIN-LIKE PROTEIN YCP4-RELATED"/>
    <property type="match status" value="1"/>
</dbReference>
<protein>
    <submittedName>
        <fullName evidence="2">Trp repressor-binding protein</fullName>
    </submittedName>
</protein>
<dbReference type="InterPro" id="IPR029039">
    <property type="entry name" value="Flavoprotein-like_sf"/>
</dbReference>
<name>A0A410FUN5_BIPS1</name>
<dbReference type="AlphaFoldDB" id="A0A410FUN5"/>
<organism evidence="2 3">
    <name type="scientific">Bipolaricaulis sibiricus</name>
    <dbReference type="NCBI Taxonomy" id="2501609"/>
    <lineage>
        <taxon>Bacteria</taxon>
        <taxon>Candidatus Bipolaricaulota</taxon>
        <taxon>Candidatus Bipolaricaulia</taxon>
        <taxon>Candidatus Bipolaricaulales</taxon>
        <taxon>Candidatus Bipolaricaulaceae</taxon>
        <taxon>Candidatus Bipolaricaulis</taxon>
    </lineage>
</organism>
<dbReference type="GO" id="GO:0003955">
    <property type="term" value="F:NAD(P)H dehydrogenase (quinone) activity"/>
    <property type="evidence" value="ECO:0007669"/>
    <property type="project" value="TreeGrafter"/>
</dbReference>
<feature type="domain" description="Flavodoxin-like" evidence="1">
    <location>
        <begin position="3"/>
        <end position="152"/>
    </location>
</feature>
<evidence type="ECO:0000313" key="2">
    <source>
        <dbReference type="EMBL" id="QAA76661.1"/>
    </source>
</evidence>
<dbReference type="EMBL" id="CP034928">
    <property type="protein sequence ID" value="QAA76661.1"/>
    <property type="molecule type" value="Genomic_DNA"/>
</dbReference>
<dbReference type="PROSITE" id="PS00201">
    <property type="entry name" value="FLAVODOXIN"/>
    <property type="match status" value="1"/>
</dbReference>
<dbReference type="Pfam" id="PF03358">
    <property type="entry name" value="FMN_red"/>
    <property type="match status" value="1"/>
</dbReference>
<reference evidence="3" key="1">
    <citation type="submission" date="2018-12" db="EMBL/GenBank/DDBJ databases">
        <title>Complete genome sequence of an uncultured bacterium of the candidate phylum Bipolaricaulota.</title>
        <authorList>
            <person name="Kadnikov V.V."/>
            <person name="Mardanov A.V."/>
            <person name="Beletsky A.V."/>
            <person name="Frank Y.A."/>
            <person name="Karnachuk O.V."/>
            <person name="Ravin N.V."/>
        </authorList>
    </citation>
    <scope>NUCLEOTIDE SEQUENCE [LARGE SCALE GENOMIC DNA]</scope>
</reference>
<dbReference type="PROSITE" id="PS50902">
    <property type="entry name" value="FLAVODOXIN_LIKE"/>
    <property type="match status" value="1"/>
</dbReference>
<dbReference type="SUPFAM" id="SSF52218">
    <property type="entry name" value="Flavoproteins"/>
    <property type="match status" value="1"/>
</dbReference>